<keyword evidence="3" id="KW-1185">Reference proteome</keyword>
<evidence type="ECO:0000313" key="3">
    <source>
        <dbReference type="Proteomes" id="UP000829196"/>
    </source>
</evidence>
<feature type="transmembrane region" description="Helical" evidence="1">
    <location>
        <begin position="71"/>
        <end position="89"/>
    </location>
</feature>
<feature type="transmembrane region" description="Helical" evidence="1">
    <location>
        <begin position="109"/>
        <end position="127"/>
    </location>
</feature>
<organism evidence="2 3">
    <name type="scientific">Dendrobium nobile</name>
    <name type="common">Orchid</name>
    <dbReference type="NCBI Taxonomy" id="94219"/>
    <lineage>
        <taxon>Eukaryota</taxon>
        <taxon>Viridiplantae</taxon>
        <taxon>Streptophyta</taxon>
        <taxon>Embryophyta</taxon>
        <taxon>Tracheophyta</taxon>
        <taxon>Spermatophyta</taxon>
        <taxon>Magnoliopsida</taxon>
        <taxon>Liliopsida</taxon>
        <taxon>Asparagales</taxon>
        <taxon>Orchidaceae</taxon>
        <taxon>Epidendroideae</taxon>
        <taxon>Malaxideae</taxon>
        <taxon>Dendrobiinae</taxon>
        <taxon>Dendrobium</taxon>
    </lineage>
</organism>
<sequence>MDIHTIRQDKVCSDDSELNEGDILCLMLLELKLKSCRFFILISTSALLKLSHQEMRFFHQGRVNAVKSCHFMFSLFSTCVSSFLSPMTFQFFSFDPFFSLLAPRFPSFPTVHSFSLLSFRVTAVVWFS</sequence>
<protein>
    <submittedName>
        <fullName evidence="2">Uncharacterized protein</fullName>
    </submittedName>
</protein>
<evidence type="ECO:0000256" key="1">
    <source>
        <dbReference type="SAM" id="Phobius"/>
    </source>
</evidence>
<evidence type="ECO:0000313" key="2">
    <source>
        <dbReference type="EMBL" id="KAI0513687.1"/>
    </source>
</evidence>
<dbReference type="Proteomes" id="UP000829196">
    <property type="component" value="Unassembled WGS sequence"/>
</dbReference>
<reference evidence="2" key="1">
    <citation type="journal article" date="2022" name="Front. Genet.">
        <title>Chromosome-Scale Assembly of the Dendrobium nobile Genome Provides Insights Into the Molecular Mechanism of the Biosynthesis of the Medicinal Active Ingredient of Dendrobium.</title>
        <authorList>
            <person name="Xu Q."/>
            <person name="Niu S.-C."/>
            <person name="Li K.-L."/>
            <person name="Zheng P.-J."/>
            <person name="Zhang X.-J."/>
            <person name="Jia Y."/>
            <person name="Liu Y."/>
            <person name="Niu Y.-X."/>
            <person name="Yu L.-H."/>
            <person name="Chen D.-F."/>
            <person name="Zhang G.-Q."/>
        </authorList>
    </citation>
    <scope>NUCLEOTIDE SEQUENCE</scope>
    <source>
        <tissue evidence="2">Leaf</tissue>
    </source>
</reference>
<keyword evidence="1" id="KW-1133">Transmembrane helix</keyword>
<keyword evidence="1" id="KW-0472">Membrane</keyword>
<gene>
    <name evidence="2" type="ORF">KFK09_009717</name>
</gene>
<comment type="caution">
    <text evidence="2">The sequence shown here is derived from an EMBL/GenBank/DDBJ whole genome shotgun (WGS) entry which is preliminary data.</text>
</comment>
<dbReference type="AlphaFoldDB" id="A0A8T3BHX0"/>
<dbReference type="EMBL" id="JAGYWB010000008">
    <property type="protein sequence ID" value="KAI0513687.1"/>
    <property type="molecule type" value="Genomic_DNA"/>
</dbReference>
<accession>A0A8T3BHX0</accession>
<proteinExistence type="predicted"/>
<name>A0A8T3BHX0_DENNO</name>
<keyword evidence="1" id="KW-0812">Transmembrane</keyword>